<feature type="compositionally biased region" description="Basic and acidic residues" evidence="1">
    <location>
        <begin position="10"/>
        <end position="22"/>
    </location>
</feature>
<evidence type="ECO:0000313" key="2">
    <source>
        <dbReference type="EMBL" id="CZQ87174.1"/>
    </source>
</evidence>
<feature type="region of interest" description="Disordered" evidence="1">
    <location>
        <begin position="1"/>
        <end position="31"/>
    </location>
</feature>
<protein>
    <submittedName>
        <fullName evidence="2">Uncharacterized protein</fullName>
    </submittedName>
</protein>
<evidence type="ECO:0000313" key="3">
    <source>
        <dbReference type="Proteomes" id="UP000242754"/>
    </source>
</evidence>
<sequence>MQTDNYLRYQRPDSDSETEHGLQKFTNQVLI</sequence>
<name>A0A143YES5_9LACT</name>
<reference evidence="2 3" key="1">
    <citation type="submission" date="2016-02" db="EMBL/GenBank/DDBJ databases">
        <authorList>
            <person name="Wen L."/>
            <person name="He K."/>
            <person name="Yang H."/>
        </authorList>
    </citation>
    <scope>NUCLEOTIDE SEQUENCE [LARGE SCALE GENOMIC DNA]</scope>
    <source>
        <strain evidence="2">Trichococcus palustris</strain>
    </source>
</reference>
<dbReference type="EMBL" id="FJNE01000002">
    <property type="protein sequence ID" value="CZQ87174.1"/>
    <property type="molecule type" value="Genomic_DNA"/>
</dbReference>
<organism evidence="2 3">
    <name type="scientific">Trichococcus palustris</name>
    <dbReference type="NCBI Taxonomy" id="140314"/>
    <lineage>
        <taxon>Bacteria</taxon>
        <taxon>Bacillati</taxon>
        <taxon>Bacillota</taxon>
        <taxon>Bacilli</taxon>
        <taxon>Lactobacillales</taxon>
        <taxon>Carnobacteriaceae</taxon>
        <taxon>Trichococcus</taxon>
    </lineage>
</organism>
<gene>
    <name evidence="2" type="ORF">Tpal_861</name>
</gene>
<proteinExistence type="predicted"/>
<accession>A0A143YES5</accession>
<evidence type="ECO:0000256" key="1">
    <source>
        <dbReference type="SAM" id="MobiDB-lite"/>
    </source>
</evidence>
<dbReference type="AlphaFoldDB" id="A0A143YES5"/>
<dbReference type="Proteomes" id="UP000242754">
    <property type="component" value="Unassembled WGS sequence"/>
</dbReference>
<keyword evidence="3" id="KW-1185">Reference proteome</keyword>